<dbReference type="Gene3D" id="3.30.465.10">
    <property type="match status" value="1"/>
</dbReference>
<dbReference type="Gene3D" id="3.30.390.50">
    <property type="entry name" value="CO dehydrogenase flavoprotein, C-terminal domain"/>
    <property type="match status" value="1"/>
</dbReference>
<dbReference type="InterPro" id="IPR051312">
    <property type="entry name" value="Diverse_Substr_Oxidored"/>
</dbReference>
<dbReference type="SMART" id="SM01092">
    <property type="entry name" value="CO_deh_flav_C"/>
    <property type="match status" value="1"/>
</dbReference>
<evidence type="ECO:0000313" key="6">
    <source>
        <dbReference type="Proteomes" id="UP000006175"/>
    </source>
</evidence>
<name>I3XRU2_DESAM</name>
<reference evidence="5 6" key="1">
    <citation type="journal article" date="2012" name="J. Bacteriol.">
        <title>Complete Genome Sequence of Desulfurococcus fermentans, a Hyperthermophilic Cellulolytic Crenarchaeon Isolated from a Freshwater Hot Spring in Kamchatka, Russia.</title>
        <authorList>
            <person name="Susanti D."/>
            <person name="Johnson E.F."/>
            <person name="Rodriguez J.R."/>
            <person name="Anderson I."/>
            <person name="Perevalova A.A."/>
            <person name="Kyrpides N."/>
            <person name="Lucas S."/>
            <person name="Han J."/>
            <person name="Lapidus A."/>
            <person name="Cheng J.F."/>
            <person name="Goodwin L."/>
            <person name="Pitluck S."/>
            <person name="Mavrommatis K."/>
            <person name="Peters L."/>
            <person name="Land M.L."/>
            <person name="Hauser L."/>
            <person name="Gopalan V."/>
            <person name="Chan P.P."/>
            <person name="Lowe T.M."/>
            <person name="Atomi H."/>
            <person name="Bonch-Osmolovskaya E.A."/>
            <person name="Woyke T."/>
            <person name="Mukhopadhyay B."/>
        </authorList>
    </citation>
    <scope>NUCLEOTIDE SEQUENCE [LARGE SCALE GENOMIC DNA]</scope>
    <source>
        <strain evidence="5 6">DSM 16532</strain>
    </source>
</reference>
<keyword evidence="3" id="KW-0560">Oxidoreductase</keyword>
<dbReference type="PROSITE" id="PS51387">
    <property type="entry name" value="FAD_PCMH"/>
    <property type="match status" value="1"/>
</dbReference>
<dbReference type="Gene3D" id="3.30.43.10">
    <property type="entry name" value="Uridine Diphospho-n-acetylenolpyruvylglucosamine Reductase, domain 2"/>
    <property type="match status" value="1"/>
</dbReference>
<dbReference type="OrthoDB" id="19205at2157"/>
<dbReference type="InterPro" id="IPR016167">
    <property type="entry name" value="FAD-bd_PCMH_sub1"/>
</dbReference>
<dbReference type="PANTHER" id="PTHR42659:SF2">
    <property type="entry name" value="XANTHINE DEHYDROGENASE SUBUNIT C-RELATED"/>
    <property type="match status" value="1"/>
</dbReference>
<evidence type="ECO:0000256" key="3">
    <source>
        <dbReference type="ARBA" id="ARBA00023002"/>
    </source>
</evidence>
<dbReference type="InterPro" id="IPR002346">
    <property type="entry name" value="Mopterin_DH_FAD-bd"/>
</dbReference>
<dbReference type="InterPro" id="IPR016169">
    <property type="entry name" value="FAD-bd_PCMH_sub2"/>
</dbReference>
<dbReference type="KEGG" id="dfd:Desfe_0769"/>
<feature type="domain" description="FAD-binding PCMH-type" evidence="4">
    <location>
        <begin position="15"/>
        <end position="191"/>
    </location>
</feature>
<evidence type="ECO:0000313" key="5">
    <source>
        <dbReference type="EMBL" id="AFL66666.1"/>
    </source>
</evidence>
<keyword evidence="2" id="KW-0274">FAD</keyword>
<protein>
    <submittedName>
        <fullName evidence="5">Molybdopterin dehydrogenase FAD-binding protein</fullName>
    </submittedName>
</protein>
<dbReference type="PANTHER" id="PTHR42659">
    <property type="entry name" value="XANTHINE DEHYDROGENASE SUBUNIT C-RELATED"/>
    <property type="match status" value="1"/>
</dbReference>
<dbReference type="InterPro" id="IPR036318">
    <property type="entry name" value="FAD-bd_PCMH-like_sf"/>
</dbReference>
<accession>I3XRU2</accession>
<dbReference type="FunFam" id="3.30.465.10:FF:000017">
    <property type="entry name" value="Xanthine dehydrogenase, FAD binding subunit"/>
    <property type="match status" value="1"/>
</dbReference>
<dbReference type="InterPro" id="IPR016166">
    <property type="entry name" value="FAD-bd_PCMH"/>
</dbReference>
<dbReference type="HOGENOM" id="CLU_058050_0_1_2"/>
<dbReference type="SUPFAM" id="SSF56176">
    <property type="entry name" value="FAD-binding/transporter-associated domain-like"/>
    <property type="match status" value="1"/>
</dbReference>
<dbReference type="Pfam" id="PF03450">
    <property type="entry name" value="CO_deh_flav_C"/>
    <property type="match status" value="1"/>
</dbReference>
<proteinExistence type="predicted"/>
<dbReference type="RefSeq" id="WP_014767566.1">
    <property type="nucleotide sequence ID" value="NC_018001.1"/>
</dbReference>
<sequence>MSIKPSLINYRNTHIIPFGFEYYEPGSLKEVFEILEKLGDSAKILAGGTDLLVKMKTRQVEPKALVNIKRIKELKGIVDEGDRIRIGALTTLRELEESSLIARYLPALHDAVKQMASIQIRNMATIGGNLCNASPAADTAPPLLVHGALVKTASIEGERTIPITEFFKGPGLTVLKPTELLVEIIVNKENGSSAFSKIGRIAVDLAIASVAIYLKTKGDVVEDVRVAAGAVAPTPIRCPRTETMLKGRMINEVSVELVRVIEEEVKPISDVRATAEYRRHLVKILAYDVFHKAVERSKGGT</sequence>
<dbReference type="InterPro" id="IPR005107">
    <property type="entry name" value="CO_DH_flav_C"/>
</dbReference>
<dbReference type="SUPFAM" id="SSF55447">
    <property type="entry name" value="CO dehydrogenase flavoprotein C-terminal domain-like"/>
    <property type="match status" value="1"/>
</dbReference>
<dbReference type="Proteomes" id="UP000006175">
    <property type="component" value="Chromosome"/>
</dbReference>
<gene>
    <name evidence="5" type="ORF">Desfe_0769</name>
</gene>
<dbReference type="GeneID" id="13061143"/>
<dbReference type="GO" id="GO:0016491">
    <property type="term" value="F:oxidoreductase activity"/>
    <property type="evidence" value="ECO:0007669"/>
    <property type="project" value="UniProtKB-KW"/>
</dbReference>
<keyword evidence="1" id="KW-0285">Flavoprotein</keyword>
<dbReference type="InterPro" id="IPR036683">
    <property type="entry name" value="CO_DH_flav_C_dom_sf"/>
</dbReference>
<dbReference type="AlphaFoldDB" id="I3XRU2"/>
<dbReference type="EMBL" id="CP003321">
    <property type="protein sequence ID" value="AFL66666.1"/>
    <property type="molecule type" value="Genomic_DNA"/>
</dbReference>
<evidence type="ECO:0000256" key="2">
    <source>
        <dbReference type="ARBA" id="ARBA00022827"/>
    </source>
</evidence>
<dbReference type="GO" id="GO:0071949">
    <property type="term" value="F:FAD binding"/>
    <property type="evidence" value="ECO:0007669"/>
    <property type="project" value="InterPro"/>
</dbReference>
<keyword evidence="6" id="KW-1185">Reference proteome</keyword>
<organism evidence="5 6">
    <name type="scientific">Desulfurococcus amylolyticus DSM 16532</name>
    <dbReference type="NCBI Taxonomy" id="768672"/>
    <lineage>
        <taxon>Archaea</taxon>
        <taxon>Thermoproteota</taxon>
        <taxon>Thermoprotei</taxon>
        <taxon>Desulfurococcales</taxon>
        <taxon>Desulfurococcaceae</taxon>
        <taxon>Desulfurococcus</taxon>
    </lineage>
</organism>
<evidence type="ECO:0000256" key="1">
    <source>
        <dbReference type="ARBA" id="ARBA00022630"/>
    </source>
</evidence>
<dbReference type="Pfam" id="PF00941">
    <property type="entry name" value="FAD_binding_5"/>
    <property type="match status" value="1"/>
</dbReference>
<evidence type="ECO:0000259" key="4">
    <source>
        <dbReference type="PROSITE" id="PS51387"/>
    </source>
</evidence>
<dbReference type="eggNOG" id="arCOG01926">
    <property type="taxonomic scope" value="Archaea"/>
</dbReference>